<protein>
    <submittedName>
        <fullName evidence="3">Uncharacterized protein</fullName>
    </submittedName>
</protein>
<sequence>MSRLVTVWCVLILSWVHLCQQRHAMSSVPNSGPSETTPLLSHLENTSSMDSPGAWPDLEAHTSPVHPHQQPPNTALPVLSSDITQEPEALASSPSSPLPTDATVVDMPTNETAVDDTIASSDLPQTIASTDHVDPTDNHPSTPTSSSGPDTAVKPAKSKSGKRGSKTKSKKKPKRKSTSFM</sequence>
<evidence type="ECO:0000256" key="2">
    <source>
        <dbReference type="SAM" id="SignalP"/>
    </source>
</evidence>
<name>A0A1X2GDY1_9FUNG</name>
<gene>
    <name evidence="3" type="ORF">DM01DRAFT_1080757</name>
</gene>
<feature type="signal peptide" evidence="2">
    <location>
        <begin position="1"/>
        <end position="21"/>
    </location>
</feature>
<accession>A0A1X2GDY1</accession>
<feature type="compositionally biased region" description="Low complexity" evidence="1">
    <location>
        <begin position="86"/>
        <end position="99"/>
    </location>
</feature>
<dbReference type="EMBL" id="MCGT01000020">
    <property type="protein sequence ID" value="ORX51595.1"/>
    <property type="molecule type" value="Genomic_DNA"/>
</dbReference>
<proteinExistence type="predicted"/>
<feature type="compositionally biased region" description="Polar residues" evidence="1">
    <location>
        <begin position="118"/>
        <end position="129"/>
    </location>
</feature>
<dbReference type="Proteomes" id="UP000242146">
    <property type="component" value="Unassembled WGS sequence"/>
</dbReference>
<feature type="compositionally biased region" description="Polar residues" evidence="1">
    <location>
        <begin position="25"/>
        <end position="50"/>
    </location>
</feature>
<reference evidence="3 4" key="1">
    <citation type="submission" date="2016-07" db="EMBL/GenBank/DDBJ databases">
        <title>Pervasive Adenine N6-methylation of Active Genes in Fungi.</title>
        <authorList>
            <consortium name="DOE Joint Genome Institute"/>
            <person name="Mondo S.J."/>
            <person name="Dannebaum R.O."/>
            <person name="Kuo R.C."/>
            <person name="Labutti K."/>
            <person name="Haridas S."/>
            <person name="Kuo A."/>
            <person name="Salamov A."/>
            <person name="Ahrendt S.R."/>
            <person name="Lipzen A."/>
            <person name="Sullivan W."/>
            <person name="Andreopoulos W.B."/>
            <person name="Clum A."/>
            <person name="Lindquist E."/>
            <person name="Daum C."/>
            <person name="Ramamoorthy G.K."/>
            <person name="Gryganskyi A."/>
            <person name="Culley D."/>
            <person name="Magnuson J.K."/>
            <person name="James T.Y."/>
            <person name="O'Malley M.A."/>
            <person name="Stajich J.E."/>
            <person name="Spatafora J.W."/>
            <person name="Visel A."/>
            <person name="Grigoriev I.V."/>
        </authorList>
    </citation>
    <scope>NUCLEOTIDE SEQUENCE [LARGE SCALE GENOMIC DNA]</scope>
    <source>
        <strain evidence="3 4">NRRL 3301</strain>
    </source>
</reference>
<comment type="caution">
    <text evidence="3">The sequence shown here is derived from an EMBL/GenBank/DDBJ whole genome shotgun (WGS) entry which is preliminary data.</text>
</comment>
<dbReference type="AlphaFoldDB" id="A0A1X2GDY1"/>
<keyword evidence="4" id="KW-1185">Reference proteome</keyword>
<organism evidence="3 4">
    <name type="scientific">Hesseltinella vesiculosa</name>
    <dbReference type="NCBI Taxonomy" id="101127"/>
    <lineage>
        <taxon>Eukaryota</taxon>
        <taxon>Fungi</taxon>
        <taxon>Fungi incertae sedis</taxon>
        <taxon>Mucoromycota</taxon>
        <taxon>Mucoromycotina</taxon>
        <taxon>Mucoromycetes</taxon>
        <taxon>Mucorales</taxon>
        <taxon>Cunninghamellaceae</taxon>
        <taxon>Hesseltinella</taxon>
    </lineage>
</organism>
<evidence type="ECO:0000256" key="1">
    <source>
        <dbReference type="SAM" id="MobiDB-lite"/>
    </source>
</evidence>
<evidence type="ECO:0000313" key="4">
    <source>
        <dbReference type="Proteomes" id="UP000242146"/>
    </source>
</evidence>
<evidence type="ECO:0000313" key="3">
    <source>
        <dbReference type="EMBL" id="ORX51595.1"/>
    </source>
</evidence>
<feature type="region of interest" description="Disordered" evidence="1">
    <location>
        <begin position="25"/>
        <end position="181"/>
    </location>
</feature>
<feature type="chain" id="PRO_5012281533" evidence="2">
    <location>
        <begin position="22"/>
        <end position="181"/>
    </location>
</feature>
<keyword evidence="2" id="KW-0732">Signal</keyword>
<feature type="compositionally biased region" description="Basic residues" evidence="1">
    <location>
        <begin position="156"/>
        <end position="181"/>
    </location>
</feature>